<organism evidence="7 8">
    <name type="scientific">Niveomyces insectorum RCEF 264</name>
    <dbReference type="NCBI Taxonomy" id="1081102"/>
    <lineage>
        <taxon>Eukaryota</taxon>
        <taxon>Fungi</taxon>
        <taxon>Dikarya</taxon>
        <taxon>Ascomycota</taxon>
        <taxon>Pezizomycotina</taxon>
        <taxon>Sordariomycetes</taxon>
        <taxon>Hypocreomycetidae</taxon>
        <taxon>Hypocreales</taxon>
        <taxon>Cordycipitaceae</taxon>
        <taxon>Niveomyces</taxon>
    </lineage>
</organism>
<dbReference type="STRING" id="1081102.A0A167VFP1"/>
<reference evidence="7 8" key="1">
    <citation type="journal article" date="2016" name="Genome Biol. Evol.">
        <title>Divergent and convergent evolution of fungal pathogenicity.</title>
        <authorList>
            <person name="Shang Y."/>
            <person name="Xiao G."/>
            <person name="Zheng P."/>
            <person name="Cen K."/>
            <person name="Zhan S."/>
            <person name="Wang C."/>
        </authorList>
    </citation>
    <scope>NUCLEOTIDE SEQUENCE [LARGE SCALE GENOMIC DNA]</scope>
    <source>
        <strain evidence="7 8">RCEF 264</strain>
    </source>
</reference>
<evidence type="ECO:0000259" key="6">
    <source>
        <dbReference type="Pfam" id="PF14833"/>
    </source>
</evidence>
<dbReference type="Gene3D" id="3.40.50.720">
    <property type="entry name" value="NAD(P)-binding Rossmann-like Domain"/>
    <property type="match status" value="1"/>
</dbReference>
<dbReference type="GO" id="GO:0016491">
    <property type="term" value="F:oxidoreductase activity"/>
    <property type="evidence" value="ECO:0007669"/>
    <property type="project" value="UniProtKB-KW"/>
</dbReference>
<evidence type="ECO:0000256" key="4">
    <source>
        <dbReference type="PIRSR" id="PIRSR000103-1"/>
    </source>
</evidence>
<feature type="domain" description="3-hydroxyisobutyrate dehydrogenase-like NAD-binding" evidence="6">
    <location>
        <begin position="181"/>
        <end position="299"/>
    </location>
</feature>
<evidence type="ECO:0000259" key="5">
    <source>
        <dbReference type="Pfam" id="PF03446"/>
    </source>
</evidence>
<dbReference type="InterPro" id="IPR036291">
    <property type="entry name" value="NAD(P)-bd_dom_sf"/>
</dbReference>
<dbReference type="InterPro" id="IPR006115">
    <property type="entry name" value="6PGDH_NADP-bd"/>
</dbReference>
<dbReference type="AlphaFoldDB" id="A0A167VFP1"/>
<dbReference type="OrthoDB" id="435038at2759"/>
<proteinExistence type="inferred from homology"/>
<dbReference type="Gene3D" id="1.10.1040.10">
    <property type="entry name" value="N-(1-d-carboxylethyl)-l-norvaline Dehydrogenase, domain 2"/>
    <property type="match status" value="1"/>
</dbReference>
<dbReference type="InterPro" id="IPR013328">
    <property type="entry name" value="6PGD_dom2"/>
</dbReference>
<keyword evidence="8" id="KW-1185">Reference proteome</keyword>
<dbReference type="Pfam" id="PF14833">
    <property type="entry name" value="NAD_binding_11"/>
    <property type="match status" value="1"/>
</dbReference>
<dbReference type="GO" id="GO:0050661">
    <property type="term" value="F:NADP binding"/>
    <property type="evidence" value="ECO:0007669"/>
    <property type="project" value="InterPro"/>
</dbReference>
<protein>
    <submittedName>
        <fullName evidence="7">3-hydroxyacid dehydrogenase/reductase</fullName>
    </submittedName>
</protein>
<gene>
    <name evidence="7" type="ORF">SPI_04103</name>
</gene>
<evidence type="ECO:0000256" key="1">
    <source>
        <dbReference type="ARBA" id="ARBA00007598"/>
    </source>
</evidence>
<dbReference type="PIRSF" id="PIRSF000103">
    <property type="entry name" value="HIBADH"/>
    <property type="match status" value="1"/>
</dbReference>
<accession>A0A167VFP1</accession>
<dbReference type="Proteomes" id="UP000076874">
    <property type="component" value="Unassembled WGS sequence"/>
</dbReference>
<comment type="similarity">
    <text evidence="1">Belongs to the HIBADH-related family. NP60 subfamily.</text>
</comment>
<evidence type="ECO:0000256" key="2">
    <source>
        <dbReference type="ARBA" id="ARBA00023002"/>
    </source>
</evidence>
<sequence>MAPKVFFVGLGNMGLGMCKNIVEKANLDQPLLVYNRTKERATAFAESVPAGKVTVVDSIDAGVAQADVVWTMLSNDQAVEDVYAQALGAAAAADPQALQKKLFIESSTIHPDTTGRVAAKVADHSATFVAAPVFGAPAMAQSGQLIGVLAGSGAAIDRARPYFKGVTSRAEVLMRDEPVGNALLLKVIGNTFILNMVEQLAEGHVLAEKTGLGTAALHGFVEQMFPGPYAAYSQRMLSGQYHAMERPLFGVDLALKDVGHALNVAASAGTRMLNAETGEQHLQQVKAHDGEKGDIAGIYGAVRQEAGLPFENTN</sequence>
<feature type="active site" evidence="4">
    <location>
        <position position="186"/>
    </location>
</feature>
<dbReference type="InterPro" id="IPR051265">
    <property type="entry name" value="HIBADH-related_NP60_sf"/>
</dbReference>
<keyword evidence="2" id="KW-0560">Oxidoreductase</keyword>
<dbReference type="EMBL" id="AZHD01000006">
    <property type="protein sequence ID" value="OAA62563.1"/>
    <property type="molecule type" value="Genomic_DNA"/>
</dbReference>
<dbReference type="PANTHER" id="PTHR43580">
    <property type="entry name" value="OXIDOREDUCTASE GLYR1-RELATED"/>
    <property type="match status" value="1"/>
</dbReference>
<keyword evidence="3" id="KW-0520">NAD</keyword>
<evidence type="ECO:0000256" key="3">
    <source>
        <dbReference type="ARBA" id="ARBA00023027"/>
    </source>
</evidence>
<dbReference type="Pfam" id="PF03446">
    <property type="entry name" value="NAD_binding_2"/>
    <property type="match status" value="1"/>
</dbReference>
<evidence type="ECO:0000313" key="8">
    <source>
        <dbReference type="Proteomes" id="UP000076874"/>
    </source>
</evidence>
<name>A0A167VFP1_9HYPO</name>
<dbReference type="InterPro" id="IPR029154">
    <property type="entry name" value="HIBADH-like_NADP-bd"/>
</dbReference>
<dbReference type="InterPro" id="IPR008927">
    <property type="entry name" value="6-PGluconate_DH-like_C_sf"/>
</dbReference>
<feature type="domain" description="6-phosphogluconate dehydrogenase NADP-binding" evidence="5">
    <location>
        <begin position="4"/>
        <end position="168"/>
    </location>
</feature>
<dbReference type="GO" id="GO:0051287">
    <property type="term" value="F:NAD binding"/>
    <property type="evidence" value="ECO:0007669"/>
    <property type="project" value="InterPro"/>
</dbReference>
<dbReference type="SUPFAM" id="SSF51735">
    <property type="entry name" value="NAD(P)-binding Rossmann-fold domains"/>
    <property type="match status" value="1"/>
</dbReference>
<comment type="caution">
    <text evidence="7">The sequence shown here is derived from an EMBL/GenBank/DDBJ whole genome shotgun (WGS) entry which is preliminary data.</text>
</comment>
<dbReference type="SUPFAM" id="SSF48179">
    <property type="entry name" value="6-phosphogluconate dehydrogenase C-terminal domain-like"/>
    <property type="match status" value="1"/>
</dbReference>
<dbReference type="PANTHER" id="PTHR43580:SF3">
    <property type="entry name" value="6-PHOSPHOGLUCONATE DEHYDROGENASE FAMILY PROTEIN (AFU_ORTHOLOGUE AFUA_2G11600)"/>
    <property type="match status" value="1"/>
</dbReference>
<dbReference type="InterPro" id="IPR015815">
    <property type="entry name" value="HIBADH-related"/>
</dbReference>
<evidence type="ECO:0000313" key="7">
    <source>
        <dbReference type="EMBL" id="OAA62563.1"/>
    </source>
</evidence>